<organism evidence="3 4">
    <name type="scientific">Apiospora aurea</name>
    <dbReference type="NCBI Taxonomy" id="335848"/>
    <lineage>
        <taxon>Eukaryota</taxon>
        <taxon>Fungi</taxon>
        <taxon>Dikarya</taxon>
        <taxon>Ascomycota</taxon>
        <taxon>Pezizomycotina</taxon>
        <taxon>Sordariomycetes</taxon>
        <taxon>Xylariomycetidae</taxon>
        <taxon>Amphisphaeriales</taxon>
        <taxon>Apiosporaceae</taxon>
        <taxon>Apiospora</taxon>
    </lineage>
</organism>
<reference evidence="3 4" key="1">
    <citation type="submission" date="2023-01" db="EMBL/GenBank/DDBJ databases">
        <title>Analysis of 21 Apiospora genomes using comparative genomics revels a genus with tremendous synthesis potential of carbohydrate active enzymes and secondary metabolites.</title>
        <authorList>
            <person name="Sorensen T."/>
        </authorList>
    </citation>
    <scope>NUCLEOTIDE SEQUENCE [LARGE SCALE GENOMIC DNA]</scope>
    <source>
        <strain evidence="3 4">CBS 24483</strain>
    </source>
</reference>
<comment type="caution">
    <text evidence="3">The sequence shown here is derived from an EMBL/GenBank/DDBJ whole genome shotgun (WGS) entry which is preliminary data.</text>
</comment>
<dbReference type="GeneID" id="92069948"/>
<keyword evidence="4" id="KW-1185">Reference proteome</keyword>
<dbReference type="RefSeq" id="XP_066705779.1">
    <property type="nucleotide sequence ID" value="XM_066836886.1"/>
</dbReference>
<evidence type="ECO:0000313" key="3">
    <source>
        <dbReference type="EMBL" id="KAK7966387.1"/>
    </source>
</evidence>
<dbReference type="EMBL" id="JAQQWE010000001">
    <property type="protein sequence ID" value="KAK7966387.1"/>
    <property type="molecule type" value="Genomic_DNA"/>
</dbReference>
<evidence type="ECO:0000313" key="4">
    <source>
        <dbReference type="Proteomes" id="UP001391051"/>
    </source>
</evidence>
<dbReference type="Proteomes" id="UP001391051">
    <property type="component" value="Unassembled WGS sequence"/>
</dbReference>
<dbReference type="Pfam" id="PF20150">
    <property type="entry name" value="2EXR"/>
    <property type="match status" value="1"/>
</dbReference>
<sequence length="345" mass="39604">MPKPQPRTRRATARKRRAATQPKPAPLDHFHLFPKLPPELQLMVWTMWRQDEPILRHYMSLFHDTRFYAALNPAAKEFVQTSARSAASDQHDPLDPMEYKIFFTNEIRTVQGKSKHPLTVAFRSDMVFNDGGYRHLKPAFAWVNFEKDIFSIENISHRLGGRFRFLMHQIGAKVPKPLAPDHWASRIQTLALHTDCRPVRLQYDMYTHLYPNLHPWDYRSVGDRYRSYLTPGPSLTGIDDQILGIMTSLKRILLVMKGFHLCEKAASLISATEKHTGGYLDYAAIQAAHDVETQGILIRLGVKCYNDDCPVDIESLKVVGDLRQKLDGMGKRSVELKLVVDLMTV</sequence>
<feature type="domain" description="2EXR" evidence="2">
    <location>
        <begin position="30"/>
        <end position="149"/>
    </location>
</feature>
<evidence type="ECO:0000259" key="2">
    <source>
        <dbReference type="Pfam" id="PF20150"/>
    </source>
</evidence>
<dbReference type="InterPro" id="IPR045518">
    <property type="entry name" value="2EXR"/>
</dbReference>
<proteinExistence type="predicted"/>
<feature type="region of interest" description="Disordered" evidence="1">
    <location>
        <begin position="1"/>
        <end position="28"/>
    </location>
</feature>
<accession>A0ABR1QUN8</accession>
<protein>
    <recommendedName>
        <fullName evidence="2">2EXR domain-containing protein</fullName>
    </recommendedName>
</protein>
<name>A0ABR1QUN8_9PEZI</name>
<feature type="compositionally biased region" description="Basic residues" evidence="1">
    <location>
        <begin position="1"/>
        <end position="18"/>
    </location>
</feature>
<gene>
    <name evidence="3" type="ORF">PG986_000664</name>
</gene>
<evidence type="ECO:0000256" key="1">
    <source>
        <dbReference type="SAM" id="MobiDB-lite"/>
    </source>
</evidence>